<proteinExistence type="predicted"/>
<gene>
    <name evidence="1" type="ORF">LEP1GSC050_4113</name>
</gene>
<organism evidence="1 2">
    <name type="scientific">Leptospira broomii serovar Hurstbridge str. 5399</name>
    <dbReference type="NCBI Taxonomy" id="1049789"/>
    <lineage>
        <taxon>Bacteria</taxon>
        <taxon>Pseudomonadati</taxon>
        <taxon>Spirochaetota</taxon>
        <taxon>Spirochaetia</taxon>
        <taxon>Leptospirales</taxon>
        <taxon>Leptospiraceae</taxon>
        <taxon>Leptospira</taxon>
    </lineage>
</organism>
<reference evidence="1" key="1">
    <citation type="submission" date="2013-05" db="EMBL/GenBank/DDBJ databases">
        <authorList>
            <person name="Harkins D.M."/>
            <person name="Durkin A.S."/>
            <person name="Brinkac L.M."/>
            <person name="Haft D.H."/>
            <person name="Selengut J.D."/>
            <person name="Sanka R."/>
            <person name="DePew J."/>
            <person name="Purushe J."/>
            <person name="Hartskeerl R.A."/>
            <person name="Ahmed A."/>
            <person name="van der Linden H."/>
            <person name="Goris M.G.A."/>
            <person name="Vinetz J.M."/>
            <person name="Sutton G.G."/>
            <person name="Nierman W.C."/>
            <person name="Fouts D.E."/>
        </authorList>
    </citation>
    <scope>NUCLEOTIDE SEQUENCE [LARGE SCALE GENOMIC DNA]</scope>
    <source>
        <strain evidence="1">5399</strain>
    </source>
</reference>
<evidence type="ECO:0000313" key="1">
    <source>
        <dbReference type="EMBL" id="EQA44353.1"/>
    </source>
</evidence>
<dbReference type="STRING" id="1049789.LEP1GSC050_4113"/>
<dbReference type="RefSeq" id="WP_010568711.1">
    <property type="nucleotide sequence ID" value="NZ_AHMO02000008.1"/>
</dbReference>
<accession>T0GG29</accession>
<sequence length="341" mass="39904">MELIEEMDKEKIAEGFWISRPDGVNIGIEKITFSFPIEDIEKIGLDRISKPDKEIPEHSKIDVQVKGRKVYITYPFAQLSHGFYLPGDFLEDIKYCIMDLESDVKMQKGCVIQSFDNMEIEKLHLIQAVAIECDDLEDFQLLEWLNGRYNGEFHKLEETEDLINGGKVRRIMKTFYEKEESHWKTLANEMYQVEFSVVLENAQSIKEALGEIYLEALNIDNLKKVMQQNAKVFFNSLGYIHPLVRILESLDVIDQEMGSVWRRAASMKYPDNYERHFPEMYHDTVEIYEENVKNLKELRRFINYLTRGIVDPVGGSNSILKSIDRLGKELVGPEFSFELRY</sequence>
<dbReference type="AlphaFoldDB" id="T0GG29"/>
<dbReference type="OrthoDB" id="322336at2"/>
<protein>
    <submittedName>
        <fullName evidence="1">Uncharacterized protein</fullName>
    </submittedName>
</protein>
<dbReference type="Proteomes" id="UP000015454">
    <property type="component" value="Unassembled WGS sequence"/>
</dbReference>
<evidence type="ECO:0000313" key="2">
    <source>
        <dbReference type="Proteomes" id="UP000015454"/>
    </source>
</evidence>
<comment type="caution">
    <text evidence="1">The sequence shown here is derived from an EMBL/GenBank/DDBJ whole genome shotgun (WGS) entry which is preliminary data.</text>
</comment>
<keyword evidence="2" id="KW-1185">Reference proteome</keyword>
<name>T0GG29_9LEPT</name>
<dbReference type="EMBL" id="AHMO02000008">
    <property type="protein sequence ID" value="EQA44353.1"/>
    <property type="molecule type" value="Genomic_DNA"/>
</dbReference>